<dbReference type="Pfam" id="PF11871">
    <property type="entry name" value="DUF3391"/>
    <property type="match status" value="1"/>
</dbReference>
<dbReference type="AlphaFoldDB" id="A0A3T1CJI9"/>
<dbReference type="SMART" id="SM00471">
    <property type="entry name" value="HDc"/>
    <property type="match status" value="1"/>
</dbReference>
<dbReference type="InterPro" id="IPR021812">
    <property type="entry name" value="DUF3391"/>
</dbReference>
<evidence type="ECO:0000313" key="3">
    <source>
        <dbReference type="EMBL" id="BBI21132.1"/>
    </source>
</evidence>
<dbReference type="CDD" id="cd00077">
    <property type="entry name" value="HDc"/>
    <property type="match status" value="1"/>
</dbReference>
<dbReference type="Proteomes" id="UP000290057">
    <property type="component" value="Chromosome"/>
</dbReference>
<evidence type="ECO:0000313" key="4">
    <source>
        <dbReference type="Proteomes" id="UP000290057"/>
    </source>
</evidence>
<evidence type="ECO:0000259" key="2">
    <source>
        <dbReference type="PROSITE" id="PS51832"/>
    </source>
</evidence>
<dbReference type="InterPro" id="IPR037522">
    <property type="entry name" value="HD_GYP_dom"/>
</dbReference>
<dbReference type="PANTHER" id="PTHR43155:SF2">
    <property type="entry name" value="CYCLIC DI-GMP PHOSPHODIESTERASE PA4108"/>
    <property type="match status" value="1"/>
</dbReference>
<dbReference type="RefSeq" id="WP_130586743.1">
    <property type="nucleotide sequence ID" value="NZ_AP019389.1"/>
</dbReference>
<dbReference type="PROSITE" id="PS51832">
    <property type="entry name" value="HD_GYP"/>
    <property type="match status" value="1"/>
</dbReference>
<dbReference type="PANTHER" id="PTHR43155">
    <property type="entry name" value="CYCLIC DI-GMP PHOSPHODIESTERASE PA4108-RELATED"/>
    <property type="match status" value="1"/>
</dbReference>
<dbReference type="Pfam" id="PF13487">
    <property type="entry name" value="HD_5"/>
    <property type="match status" value="1"/>
</dbReference>
<feature type="region of interest" description="Disordered" evidence="1">
    <location>
        <begin position="82"/>
        <end position="115"/>
    </location>
</feature>
<proteinExistence type="predicted"/>
<evidence type="ECO:0000256" key="1">
    <source>
        <dbReference type="SAM" id="MobiDB-lite"/>
    </source>
</evidence>
<accession>A0A3T1CJI9</accession>
<feature type="compositionally biased region" description="Polar residues" evidence="1">
    <location>
        <begin position="103"/>
        <end position="114"/>
    </location>
</feature>
<keyword evidence="4" id="KW-1185">Reference proteome</keyword>
<gene>
    <name evidence="3" type="ORF">EKJ_19790</name>
</gene>
<sequence>MEYRIAPEDVRVGMFVRGFGGSWLDHPFWFARFAVKAKHLARLQAADVPYIVIDDERGIGPTSASPAPIAPRAAEICEVRPKNTRSHGGAGGGNPGKRRIPSGSGSRTRNNAKTQTRKLVARSLRIMRDTFARIRAGRTIELGTFEELVGDIVSTAGHCPRTLIETIRLKQKDEYTHLHSVAVATLMVNVARQLGRNEREVYEYGLAGLFHDIGKVRVDDAILGKEGSLSAEEFDLVRAHPQDGFDILRATPGLPDAALDVCLHHHERPDGKGYPFGLAGEALSEVARLGAICDVYDALTSDRAYKSAWSPVDAVTAMWGWDGQFDRELLFAFMHSIGVFPTGMVLALDDNRLALVLEPRSDAHRSRLLVFFSTATRSALPAVEVPIGKARGSCRITAPVDPADFGICAEDCQEANLRSADWTCATPGTLAA</sequence>
<organism evidence="3 4">
    <name type="scientific">Qipengyuania flava</name>
    <dbReference type="NCBI Taxonomy" id="192812"/>
    <lineage>
        <taxon>Bacteria</taxon>
        <taxon>Pseudomonadati</taxon>
        <taxon>Pseudomonadota</taxon>
        <taxon>Alphaproteobacteria</taxon>
        <taxon>Sphingomonadales</taxon>
        <taxon>Erythrobacteraceae</taxon>
        <taxon>Qipengyuania</taxon>
    </lineage>
</organism>
<protein>
    <submittedName>
        <fullName evidence="3">Phosphodiesterase</fullName>
    </submittedName>
</protein>
<dbReference type="EMBL" id="AP019389">
    <property type="protein sequence ID" value="BBI21132.1"/>
    <property type="molecule type" value="Genomic_DNA"/>
</dbReference>
<dbReference type="SUPFAM" id="SSF109604">
    <property type="entry name" value="HD-domain/PDEase-like"/>
    <property type="match status" value="1"/>
</dbReference>
<dbReference type="InterPro" id="IPR003607">
    <property type="entry name" value="HD/PDEase_dom"/>
</dbReference>
<reference evidence="3 4" key="1">
    <citation type="submission" date="2019-01" db="EMBL/GenBank/DDBJ databases">
        <title>Complete genome sequence of Erythrobacter flavus KJ5.</title>
        <authorList>
            <person name="Kanesaki Y."/>
            <person name="Brotosudarmo T."/>
            <person name="Moriuchi R."/>
            <person name="Awai K."/>
        </authorList>
    </citation>
    <scope>NUCLEOTIDE SEQUENCE [LARGE SCALE GENOMIC DNA]</scope>
    <source>
        <strain evidence="3 4">KJ5</strain>
    </source>
</reference>
<name>A0A3T1CJI9_9SPHN</name>
<dbReference type="Gene3D" id="1.10.3210.10">
    <property type="entry name" value="Hypothetical protein af1432"/>
    <property type="match status" value="1"/>
</dbReference>
<feature type="domain" description="HD-GYP" evidence="2">
    <location>
        <begin position="152"/>
        <end position="349"/>
    </location>
</feature>
<dbReference type="GO" id="GO:0008081">
    <property type="term" value="F:phosphoric diester hydrolase activity"/>
    <property type="evidence" value="ECO:0007669"/>
    <property type="project" value="UniProtKB-ARBA"/>
</dbReference>